<dbReference type="SMART" id="SM00241">
    <property type="entry name" value="ZP"/>
    <property type="match status" value="1"/>
</dbReference>
<dbReference type="PROSITE" id="PS51034">
    <property type="entry name" value="ZP_2"/>
    <property type="match status" value="1"/>
</dbReference>
<dbReference type="Pfam" id="PF25301">
    <property type="entry name" value="CUT_C"/>
    <property type="match status" value="1"/>
</dbReference>
<keyword evidence="2" id="KW-0193">Cuticle</keyword>
<keyword evidence="6 8" id="KW-1133">Transmembrane helix</keyword>
<evidence type="ECO:0000256" key="1">
    <source>
        <dbReference type="ARBA" id="ARBA00004251"/>
    </source>
</evidence>
<feature type="domain" description="ZP" evidence="9">
    <location>
        <begin position="4"/>
        <end position="247"/>
    </location>
</feature>
<keyword evidence="7 8" id="KW-0472">Membrane</keyword>
<evidence type="ECO:0000256" key="2">
    <source>
        <dbReference type="ARBA" id="ARBA00022460"/>
    </source>
</evidence>
<dbReference type="GO" id="GO:0042302">
    <property type="term" value="F:structural constituent of cuticle"/>
    <property type="evidence" value="ECO:0007669"/>
    <property type="project" value="UniProtKB-KW"/>
</dbReference>
<dbReference type="InterPro" id="IPR051962">
    <property type="entry name" value="Cuticlin"/>
</dbReference>
<protein>
    <submittedName>
        <fullName evidence="11">ZP domain-containing protein</fullName>
    </submittedName>
</protein>
<evidence type="ECO:0000256" key="3">
    <source>
        <dbReference type="ARBA" id="ARBA00022475"/>
    </source>
</evidence>
<evidence type="ECO:0000256" key="8">
    <source>
        <dbReference type="SAM" id="Phobius"/>
    </source>
</evidence>
<dbReference type="InterPro" id="IPR056953">
    <property type="entry name" value="CUT_N"/>
</dbReference>
<evidence type="ECO:0000256" key="5">
    <source>
        <dbReference type="ARBA" id="ARBA00022729"/>
    </source>
</evidence>
<dbReference type="Proteomes" id="UP000887581">
    <property type="component" value="Unplaced"/>
</dbReference>
<evidence type="ECO:0000256" key="6">
    <source>
        <dbReference type="ARBA" id="ARBA00022989"/>
    </source>
</evidence>
<dbReference type="WBParaSite" id="sdigi.contig37.g2540.t1">
    <property type="protein sequence ID" value="sdigi.contig37.g2540.t1"/>
    <property type="gene ID" value="sdigi.contig37.g2540"/>
</dbReference>
<accession>A0A915PS74</accession>
<dbReference type="PANTHER" id="PTHR22907">
    <property type="entry name" value="GH04558P"/>
    <property type="match status" value="1"/>
</dbReference>
<reference evidence="11" key="1">
    <citation type="submission" date="2022-11" db="UniProtKB">
        <authorList>
            <consortium name="WormBaseParasite"/>
        </authorList>
    </citation>
    <scope>IDENTIFICATION</scope>
</reference>
<evidence type="ECO:0000259" key="9">
    <source>
        <dbReference type="PROSITE" id="PS51034"/>
    </source>
</evidence>
<feature type="transmembrane region" description="Helical" evidence="8">
    <location>
        <begin position="308"/>
        <end position="335"/>
    </location>
</feature>
<proteinExistence type="predicted"/>
<dbReference type="AlphaFoldDB" id="A0A915PS74"/>
<keyword evidence="10" id="KW-1185">Reference proteome</keyword>
<dbReference type="Pfam" id="PF25057">
    <property type="entry name" value="CUT_N"/>
    <property type="match status" value="1"/>
</dbReference>
<evidence type="ECO:0000313" key="10">
    <source>
        <dbReference type="Proteomes" id="UP000887581"/>
    </source>
</evidence>
<keyword evidence="4 8" id="KW-0812">Transmembrane</keyword>
<evidence type="ECO:0000256" key="7">
    <source>
        <dbReference type="ARBA" id="ARBA00023136"/>
    </source>
</evidence>
<organism evidence="10 11">
    <name type="scientific">Setaria digitata</name>
    <dbReference type="NCBI Taxonomy" id="48799"/>
    <lineage>
        <taxon>Eukaryota</taxon>
        <taxon>Metazoa</taxon>
        <taxon>Ecdysozoa</taxon>
        <taxon>Nematoda</taxon>
        <taxon>Chromadorea</taxon>
        <taxon>Rhabditida</taxon>
        <taxon>Spirurina</taxon>
        <taxon>Spiruromorpha</taxon>
        <taxon>Filarioidea</taxon>
        <taxon>Setariidae</taxon>
        <taxon>Setaria</taxon>
    </lineage>
</organism>
<dbReference type="PANTHER" id="PTHR22907:SF17">
    <property type="entry name" value="ZP DOMAIN-CONTAINING PROTEIN"/>
    <property type="match status" value="1"/>
</dbReference>
<sequence length="341" mass="38537">MLICCSADAIYVKWRTNTTFVGHVNVRHAPNRFCYQVLVTNNQIELLVPHQDCQVSRTRSLRPVGVIITTSVLISFHPQYVTAGDRIYVLRCLHTRAQDHSLLPGSVAPAVASTDSSRELELIPQCEYQIKSPKENKIIHEAVIGEIVRHHWSCILRSRQKLCLVITNCFLITSDSKHQLIDNHGCSVDPAVLPDLVYINEMNVEQNVSVFGIAEKPFVHFQCQMSLLPSKGIQCPKPSCAANRRNQRDLLFMIENDETQILDAVSQPLEIVDLDRRQLRKRECDQSSEAIIVGEMGKEEIICLTRNFLVMVSLFTISIALCTVAAVTTVLIGTIRCYERR</sequence>
<comment type="subcellular location">
    <subcellularLocation>
        <location evidence="1">Cell membrane</location>
        <topology evidence="1">Single-pass type I membrane protein</topology>
    </subcellularLocation>
</comment>
<dbReference type="InterPro" id="IPR057475">
    <property type="entry name" value="CUT_C"/>
</dbReference>
<evidence type="ECO:0000313" key="11">
    <source>
        <dbReference type="WBParaSite" id="sdigi.contig37.g2540.t1"/>
    </source>
</evidence>
<dbReference type="InterPro" id="IPR001507">
    <property type="entry name" value="ZP_dom"/>
</dbReference>
<evidence type="ECO:0000256" key="4">
    <source>
        <dbReference type="ARBA" id="ARBA00022692"/>
    </source>
</evidence>
<dbReference type="GO" id="GO:0005886">
    <property type="term" value="C:plasma membrane"/>
    <property type="evidence" value="ECO:0007669"/>
    <property type="project" value="UniProtKB-SubCell"/>
</dbReference>
<keyword evidence="3" id="KW-1003">Cell membrane</keyword>
<name>A0A915PS74_9BILA</name>
<keyword evidence="5" id="KW-0732">Signal</keyword>